<dbReference type="Gene3D" id="3.10.20.90">
    <property type="entry name" value="Phosphatidylinositol 3-kinase Catalytic Subunit, Chain A, domain 1"/>
    <property type="match status" value="1"/>
</dbReference>
<dbReference type="Proteomes" id="UP000886595">
    <property type="component" value="Unassembled WGS sequence"/>
</dbReference>
<comment type="similarity">
    <text evidence="1">Belongs to the ARF family.</text>
</comment>
<keyword evidence="2" id="KW-0927">Auxin signaling pathway</keyword>
<evidence type="ECO:0000313" key="4">
    <source>
        <dbReference type="EMBL" id="KAG2276162.1"/>
    </source>
</evidence>
<dbReference type="InterPro" id="IPR053793">
    <property type="entry name" value="PB1-like"/>
</dbReference>
<dbReference type="PANTHER" id="PTHR31384:SF164">
    <property type="entry name" value="AUXIN RESPONSE FACTOR 12-RELATED"/>
    <property type="match status" value="1"/>
</dbReference>
<dbReference type="SUPFAM" id="SSF54277">
    <property type="entry name" value="CAD &amp; PB1 domains"/>
    <property type="match status" value="1"/>
</dbReference>
<feature type="domain" description="PB1" evidence="3">
    <location>
        <begin position="208"/>
        <end position="278"/>
    </location>
</feature>
<dbReference type="GO" id="GO:0006355">
    <property type="term" value="P:regulation of DNA-templated transcription"/>
    <property type="evidence" value="ECO:0007669"/>
    <property type="project" value="InterPro"/>
</dbReference>
<dbReference type="AlphaFoldDB" id="A0A8X7QUH6"/>
<evidence type="ECO:0000313" key="5">
    <source>
        <dbReference type="Proteomes" id="UP000886595"/>
    </source>
</evidence>
<accession>A0A8X7QUH6</accession>
<name>A0A8X7QUH6_BRACI</name>
<keyword evidence="5" id="KW-1185">Reference proteome</keyword>
<comment type="caution">
    <text evidence="4">The sequence shown here is derived from an EMBL/GenBank/DDBJ whole genome shotgun (WGS) entry which is preliminary data.</text>
</comment>
<evidence type="ECO:0000256" key="1">
    <source>
        <dbReference type="ARBA" id="ARBA00007853"/>
    </source>
</evidence>
<organism evidence="4 5">
    <name type="scientific">Brassica carinata</name>
    <name type="common">Ethiopian mustard</name>
    <name type="synonym">Abyssinian cabbage</name>
    <dbReference type="NCBI Taxonomy" id="52824"/>
    <lineage>
        <taxon>Eukaryota</taxon>
        <taxon>Viridiplantae</taxon>
        <taxon>Streptophyta</taxon>
        <taxon>Embryophyta</taxon>
        <taxon>Tracheophyta</taxon>
        <taxon>Spermatophyta</taxon>
        <taxon>Magnoliopsida</taxon>
        <taxon>eudicotyledons</taxon>
        <taxon>Gunneridae</taxon>
        <taxon>Pentapetalae</taxon>
        <taxon>rosids</taxon>
        <taxon>malvids</taxon>
        <taxon>Brassicales</taxon>
        <taxon>Brassicaceae</taxon>
        <taxon>Brassiceae</taxon>
        <taxon>Brassica</taxon>
    </lineage>
</organism>
<sequence length="278" mass="32407">MHHSVVATALNDIRNKCMFVVFYKTRSSQFFVNFDKFVDRVKNKFSIGSKFSMKFEGKDLNEISSGSERFLHSLEGFRMAKSRTATIPRPDKVSPWEIELLTHSSNISKSDDLKHKSQIEVHEFGQEFRQSSIQSSMRLSFPTIYNEQMVQAMKETPTTTATTCCRLFGVDLMVPAITKDPVEPIDSYKFFKISKIFEDERVDHVQAKSRTKVQMEGVIERTVDLTIFDGYNQLIDELERLFDIKGELHMHNQWKMFFIYDDGDMMILGDDPWPCKIY</sequence>
<reference evidence="4 5" key="1">
    <citation type="submission" date="2020-02" db="EMBL/GenBank/DDBJ databases">
        <authorList>
            <person name="Ma Q."/>
            <person name="Huang Y."/>
            <person name="Song X."/>
            <person name="Pei D."/>
        </authorList>
    </citation>
    <scope>NUCLEOTIDE SEQUENCE [LARGE SCALE GENOMIC DNA]</scope>
    <source>
        <strain evidence="4">Sxm20200214</strain>
        <tissue evidence="4">Leaf</tissue>
    </source>
</reference>
<dbReference type="GO" id="GO:0003677">
    <property type="term" value="F:DNA binding"/>
    <property type="evidence" value="ECO:0007669"/>
    <property type="project" value="InterPro"/>
</dbReference>
<dbReference type="PROSITE" id="PS51745">
    <property type="entry name" value="PB1"/>
    <property type="match status" value="1"/>
</dbReference>
<dbReference type="GO" id="GO:0009734">
    <property type="term" value="P:auxin-activated signaling pathway"/>
    <property type="evidence" value="ECO:0007669"/>
    <property type="project" value="UniProtKB-KW"/>
</dbReference>
<dbReference type="InterPro" id="IPR044835">
    <property type="entry name" value="ARF_plant"/>
</dbReference>
<gene>
    <name evidence="4" type="ORF">Bca52824_058717</name>
</gene>
<proteinExistence type="inferred from homology"/>
<dbReference type="OrthoDB" id="10392770at2759"/>
<dbReference type="EMBL" id="JAAMPC010000012">
    <property type="protein sequence ID" value="KAG2276162.1"/>
    <property type="molecule type" value="Genomic_DNA"/>
</dbReference>
<evidence type="ECO:0000256" key="2">
    <source>
        <dbReference type="ARBA" id="ARBA00023294"/>
    </source>
</evidence>
<protein>
    <recommendedName>
        <fullName evidence="3">PB1 domain-containing protein</fullName>
    </recommendedName>
</protein>
<evidence type="ECO:0000259" key="3">
    <source>
        <dbReference type="PROSITE" id="PS51745"/>
    </source>
</evidence>
<dbReference type="PANTHER" id="PTHR31384">
    <property type="entry name" value="AUXIN RESPONSE FACTOR 4-RELATED"/>
    <property type="match status" value="1"/>
</dbReference>